<feature type="region of interest" description="Disordered" evidence="2">
    <location>
        <begin position="115"/>
        <end position="139"/>
    </location>
</feature>
<feature type="compositionally biased region" description="Basic residues" evidence="2">
    <location>
        <begin position="437"/>
        <end position="448"/>
    </location>
</feature>
<reference evidence="4" key="1">
    <citation type="submission" date="2021-01" db="EMBL/GenBank/DDBJ databases">
        <authorList>
            <consortium name="Aspergillus luchuensis mut. kawachii IFO 4304 genome sequencing consortium"/>
            <person name="Kazuki M."/>
            <person name="Futagami T."/>
        </authorList>
    </citation>
    <scope>NUCLEOTIDE SEQUENCE</scope>
    <source>
        <strain evidence="4">IFO 4308</strain>
    </source>
</reference>
<dbReference type="InterPro" id="IPR016197">
    <property type="entry name" value="Chromo-like_dom_sf"/>
</dbReference>
<dbReference type="GO" id="GO:0006338">
    <property type="term" value="P:chromatin remodeling"/>
    <property type="evidence" value="ECO:0007669"/>
    <property type="project" value="UniProtKB-ARBA"/>
</dbReference>
<dbReference type="GeneID" id="64961424"/>
<evidence type="ECO:0000313" key="4">
    <source>
        <dbReference type="EMBL" id="BCS00103.1"/>
    </source>
</evidence>
<dbReference type="RefSeq" id="XP_041543865.1">
    <property type="nucleotide sequence ID" value="XM_041690263.1"/>
</dbReference>
<gene>
    <name evidence="4" type="ORF">AKAW2_50444A</name>
</gene>
<name>A0A7R7WBW4_ASPKA</name>
<comment type="subunit">
    <text evidence="1">Component of the NuA4 histone acetyltransferase complex.</text>
</comment>
<dbReference type="EMBL" id="AP024429">
    <property type="protein sequence ID" value="BCS00103.1"/>
    <property type="molecule type" value="Genomic_DNA"/>
</dbReference>
<keyword evidence="5" id="KW-1185">Reference proteome</keyword>
<protein>
    <recommendedName>
        <fullName evidence="3">Chromo domain-containing protein</fullName>
    </recommendedName>
</protein>
<evidence type="ECO:0000256" key="1">
    <source>
        <dbReference type="ARBA" id="ARBA00011353"/>
    </source>
</evidence>
<dbReference type="OrthoDB" id="4492772at2759"/>
<evidence type="ECO:0000259" key="3">
    <source>
        <dbReference type="PROSITE" id="PS50013"/>
    </source>
</evidence>
<dbReference type="Proteomes" id="UP000661280">
    <property type="component" value="Chromosome 5"/>
</dbReference>
<evidence type="ECO:0000313" key="5">
    <source>
        <dbReference type="Proteomes" id="UP000661280"/>
    </source>
</evidence>
<feature type="domain" description="Chromo" evidence="3">
    <location>
        <begin position="517"/>
        <end position="564"/>
    </location>
</feature>
<proteinExistence type="predicted"/>
<dbReference type="AlphaFoldDB" id="A0A7R7WBW4"/>
<dbReference type="KEGG" id="aluc:AKAW2_50444A"/>
<organism evidence="4 5">
    <name type="scientific">Aspergillus kawachii</name>
    <name type="common">White koji mold</name>
    <name type="synonym">Aspergillus awamori var. kawachi</name>
    <dbReference type="NCBI Taxonomy" id="1069201"/>
    <lineage>
        <taxon>Eukaryota</taxon>
        <taxon>Fungi</taxon>
        <taxon>Dikarya</taxon>
        <taxon>Ascomycota</taxon>
        <taxon>Pezizomycotina</taxon>
        <taxon>Eurotiomycetes</taxon>
        <taxon>Eurotiomycetidae</taxon>
        <taxon>Eurotiales</taxon>
        <taxon>Aspergillaceae</taxon>
        <taxon>Aspergillus</taxon>
        <taxon>Aspergillus subgen. Circumdati</taxon>
    </lineage>
</organism>
<dbReference type="InterPro" id="IPR000953">
    <property type="entry name" value="Chromo/chromo_shadow_dom"/>
</dbReference>
<feature type="region of interest" description="Disordered" evidence="2">
    <location>
        <begin position="296"/>
        <end position="323"/>
    </location>
</feature>
<evidence type="ECO:0000256" key="2">
    <source>
        <dbReference type="SAM" id="MobiDB-lite"/>
    </source>
</evidence>
<reference evidence="4" key="2">
    <citation type="submission" date="2021-02" db="EMBL/GenBank/DDBJ databases">
        <title>Aspergillus luchuensis mut. kawachii IFO 4304 genome sequence.</title>
        <authorList>
            <person name="Mori K."/>
            <person name="Kadooka C."/>
            <person name="Goto M."/>
            <person name="Futagami T."/>
        </authorList>
    </citation>
    <scope>NUCLEOTIDE SEQUENCE</scope>
    <source>
        <strain evidence="4">IFO 4308</strain>
    </source>
</reference>
<sequence>MFSFHVDSFRPWKGPAPTNTSTSTSQSPKRSPVPAAVNTIPATDPRPFSHCREKGLPTPPNQPSKHPLPARPPAEVCAHANMRSSTIPYSHFQRLSSPQPAFKVEDTVQPTSTELHVSSPTSLHPSAATDCSKGDSESQPEIRADILRDGILAGDTHNGCMGVYDEGSKTLDAPNTLPVDFEETMFDEDFMETGQPRQTTNGTYLFTMDELQADSPYVDVSLDSPPLRDHKQDFGESPLNGYDTNCLAGSFRNQSTHQNPTPHDYEIIARQNGSEEAGGCSEKSTTCKRISVEVESERLPPKRLKTDQCSRSPSPGTVDSPLEDFSTHFDATNMIPINSAIISPDEYHQGANNTSQVIQLANTGTSDQGAFRIRRSCPLNLRSAQTHSVSADENGVKQKLRRSVRQKPQVAVESDGPDSIPTKPTLSNSDKPPAQRIKPRKSRWRPAKKTSIAKATPRDNEYKFTSLRSLFLSTPFDMRLQFISWLFEAVLPRCMHDSKAVTNSPSQVCNAGGEEEWEVEEVVASRVFRGRLQYQVRWKVCEPDETWYPAHGLKGAPYKVRDFHATCPHQPGPPVHLDLLIRNIEITSQPNFVFSHPIGVRSNVVPY</sequence>
<feature type="compositionally biased region" description="Polar residues" evidence="2">
    <location>
        <begin position="115"/>
        <end position="124"/>
    </location>
</feature>
<feature type="compositionally biased region" description="Basic and acidic residues" evidence="2">
    <location>
        <begin position="296"/>
        <end position="308"/>
    </location>
</feature>
<dbReference type="SUPFAM" id="SSF54160">
    <property type="entry name" value="Chromo domain-like"/>
    <property type="match status" value="1"/>
</dbReference>
<dbReference type="CDD" id="cd00024">
    <property type="entry name" value="CD_CSD"/>
    <property type="match status" value="1"/>
</dbReference>
<dbReference type="Gene3D" id="2.40.50.40">
    <property type="match status" value="1"/>
</dbReference>
<feature type="region of interest" description="Disordered" evidence="2">
    <location>
        <begin position="1"/>
        <end position="73"/>
    </location>
</feature>
<dbReference type="PROSITE" id="PS50013">
    <property type="entry name" value="CHROMO_2"/>
    <property type="match status" value="1"/>
</dbReference>
<feature type="region of interest" description="Disordered" evidence="2">
    <location>
        <begin position="384"/>
        <end position="456"/>
    </location>
</feature>
<feature type="compositionally biased region" description="Low complexity" evidence="2">
    <location>
        <begin position="18"/>
        <end position="27"/>
    </location>
</feature>
<accession>A0A7R7WBW4</accession>